<organism evidence="1 2">
    <name type="scientific">Subtercola boreus</name>
    <dbReference type="NCBI Taxonomy" id="120213"/>
    <lineage>
        <taxon>Bacteria</taxon>
        <taxon>Bacillati</taxon>
        <taxon>Actinomycetota</taxon>
        <taxon>Actinomycetes</taxon>
        <taxon>Micrococcales</taxon>
        <taxon>Microbacteriaceae</taxon>
        <taxon>Subtercola</taxon>
    </lineage>
</organism>
<dbReference type="RefSeq" id="WP_116417167.1">
    <property type="nucleotide sequence ID" value="NZ_NBXC01000002.1"/>
</dbReference>
<evidence type="ECO:0008006" key="3">
    <source>
        <dbReference type="Google" id="ProtNLM"/>
    </source>
</evidence>
<dbReference type="AlphaFoldDB" id="A0A3E0WGA4"/>
<gene>
    <name evidence="1" type="ORF">B7R25_01380</name>
</gene>
<sequence length="268" mass="28385">MTDLVACDLDRTLIYSAKAFWLETPDPLAPRIVVAELYNGVPISFLTRASEDLLLALRALAEFVPVTTRTVAQYQRVQLPGAVPSFAVTSNGGVILVDGVPDAAWGAAVRHRLSEEAAPIGEVTALLADHSAAAWITKLNNAENLFVYAIVDRELMPAAWLAALEARCLGLGWTVSVQGRKLYCVPNPVTKSAAVAEVRRRLGAARVLAAGDSLLDAPMLEQADLAFRPAHGELHDAGFTAPNLTVTAATGILAGEELLRLLTAATAA</sequence>
<dbReference type="Gene3D" id="3.40.50.1000">
    <property type="entry name" value="HAD superfamily/HAD-like"/>
    <property type="match status" value="2"/>
</dbReference>
<evidence type="ECO:0000313" key="2">
    <source>
        <dbReference type="Proteomes" id="UP000257080"/>
    </source>
</evidence>
<dbReference type="InterPro" id="IPR024197">
    <property type="entry name" value="TPP-like"/>
</dbReference>
<dbReference type="SUPFAM" id="SSF56784">
    <property type="entry name" value="HAD-like"/>
    <property type="match status" value="1"/>
</dbReference>
<evidence type="ECO:0000313" key="1">
    <source>
        <dbReference type="EMBL" id="RFA29651.1"/>
    </source>
</evidence>
<dbReference type="InterPro" id="IPR023214">
    <property type="entry name" value="HAD_sf"/>
</dbReference>
<dbReference type="InterPro" id="IPR036412">
    <property type="entry name" value="HAD-like_sf"/>
</dbReference>
<dbReference type="OrthoDB" id="1666512at2"/>
<name>A0A3E0WGA4_9MICO</name>
<comment type="caution">
    <text evidence="1">The sequence shown here is derived from an EMBL/GenBank/DDBJ whole genome shotgun (WGS) entry which is preliminary data.</text>
</comment>
<accession>A0A3E0WGA4</accession>
<protein>
    <recommendedName>
        <fullName evidence="3">HAD family hydrolase</fullName>
    </recommendedName>
</protein>
<dbReference type="Proteomes" id="UP000257080">
    <property type="component" value="Unassembled WGS sequence"/>
</dbReference>
<reference evidence="1 2" key="1">
    <citation type="submission" date="2017-04" db="EMBL/GenBank/DDBJ databases">
        <title>Comparative genome analysis of Subtercola boreus.</title>
        <authorList>
            <person name="Cho Y.-J."/>
            <person name="Cho A."/>
            <person name="Kim O.-S."/>
            <person name="Lee J.-I."/>
        </authorList>
    </citation>
    <scope>NUCLEOTIDE SEQUENCE [LARGE SCALE GENOMIC DNA]</scope>
    <source>
        <strain evidence="1 2">P28004</strain>
    </source>
</reference>
<dbReference type="EMBL" id="NBXE01000002">
    <property type="protein sequence ID" value="RFA29651.1"/>
    <property type="molecule type" value="Genomic_DNA"/>
</dbReference>
<proteinExistence type="predicted"/>
<dbReference type="PIRSF" id="PIRSF030802">
    <property type="entry name" value="UCP030802"/>
    <property type="match status" value="1"/>
</dbReference>